<keyword evidence="6" id="KW-0843">Virulence</keyword>
<keyword evidence="4 9" id="KW-0560">Oxidoreductase</keyword>
<dbReference type="GO" id="GO:0016705">
    <property type="term" value="F:oxidoreductase activity, acting on paired donors, with incorporation or reduction of molecular oxygen"/>
    <property type="evidence" value="ECO:0007669"/>
    <property type="project" value="InterPro"/>
</dbReference>
<dbReference type="PANTHER" id="PTHR46206:SF6">
    <property type="entry name" value="CYTOCHROME P450 MONOOXYGENASE AN1598-RELATED"/>
    <property type="match status" value="1"/>
</dbReference>
<comment type="caution">
    <text evidence="11">The sequence shown here is derived from an EMBL/GenBank/DDBJ whole genome shotgun (WGS) entry which is preliminary data.</text>
</comment>
<sequence>MASGGLKMLTSGSPLVNGAILLVIILFTGFVLTRPKKLDLPIVGSFRADQRQALVEGTRKYPDRPFLVPIVPPLVILPISVIDEVRNLPENKTSFIQDIQRSFTAKHTGIGKEAGPELIQALKLDLTKHLASTIDDMQDEIGYGLDKELGSCKDWTSIPMYPKVTRLVGLLSGRVFVGLPLSRNEEWLKSSIEYALLCMGARDAINAYPEFIRTIVAPFLKEVQILKYVRNRGVELVKPLLAAGQENMITWIQNRIKKKDPEKIANNQMSLSFAAVHTTSMAITAAIYDLCAYPEYIEILREEIQQIDGVTKTNLAKLWKLDSFLKESQRLTPSSLVTNVRLVTSPLNLSTGTLPAGSRFGFAAWAIHTPHLPFDGLRYYKLRQIPGNENRHQFVTTSPESMNFGHGNHACPGRFLAANEIKIVLIELLTKLRCFTGPRGWGGPVLPLVGTGVPNLFELYPCCELCPKSTHPFSALFHALLLLL</sequence>
<evidence type="ECO:0000313" key="11">
    <source>
        <dbReference type="EMBL" id="KAB8290909.1"/>
    </source>
</evidence>
<dbReference type="OrthoDB" id="1844152at2759"/>
<keyword evidence="5 8" id="KW-0408">Iron</keyword>
<dbReference type="Pfam" id="PF00067">
    <property type="entry name" value="p450"/>
    <property type="match status" value="1"/>
</dbReference>
<proteinExistence type="inferred from homology"/>
<protein>
    <recommendedName>
        <fullName evidence="13">Cytochrome P450 monooxygenase</fullName>
    </recommendedName>
</protein>
<dbReference type="InterPro" id="IPR001128">
    <property type="entry name" value="Cyt_P450"/>
</dbReference>
<evidence type="ECO:0000256" key="7">
    <source>
        <dbReference type="ARBA" id="ARBA00023033"/>
    </source>
</evidence>
<dbReference type="InterPro" id="IPR017972">
    <property type="entry name" value="Cyt_P450_CS"/>
</dbReference>
<keyword evidence="7 9" id="KW-0503">Monooxygenase</keyword>
<dbReference type="InterPro" id="IPR036396">
    <property type="entry name" value="Cyt_P450_sf"/>
</dbReference>
<dbReference type="PANTHER" id="PTHR46206">
    <property type="entry name" value="CYTOCHROME P450"/>
    <property type="match status" value="1"/>
</dbReference>
<evidence type="ECO:0000256" key="3">
    <source>
        <dbReference type="ARBA" id="ARBA00022723"/>
    </source>
</evidence>
<dbReference type="InterPro" id="IPR002401">
    <property type="entry name" value="Cyt_P450_E_grp-I"/>
</dbReference>
<feature type="transmembrane region" description="Helical" evidence="10">
    <location>
        <begin position="15"/>
        <end position="32"/>
    </location>
</feature>
<comment type="similarity">
    <text evidence="2 9">Belongs to the cytochrome P450 family.</text>
</comment>
<dbReference type="GO" id="GO:0005506">
    <property type="term" value="F:iron ion binding"/>
    <property type="evidence" value="ECO:0007669"/>
    <property type="project" value="InterPro"/>
</dbReference>
<dbReference type="EMBL" id="VIGI01000016">
    <property type="protein sequence ID" value="KAB8290909.1"/>
    <property type="molecule type" value="Genomic_DNA"/>
</dbReference>
<evidence type="ECO:0008006" key="13">
    <source>
        <dbReference type="Google" id="ProtNLM"/>
    </source>
</evidence>
<evidence type="ECO:0000256" key="8">
    <source>
        <dbReference type="PIRSR" id="PIRSR602401-1"/>
    </source>
</evidence>
<dbReference type="SUPFAM" id="SSF48264">
    <property type="entry name" value="Cytochrome P450"/>
    <property type="match status" value="1"/>
</dbReference>
<dbReference type="GO" id="GO:0004497">
    <property type="term" value="F:monooxygenase activity"/>
    <property type="evidence" value="ECO:0007669"/>
    <property type="project" value="UniProtKB-KW"/>
</dbReference>
<feature type="binding site" description="axial binding residue" evidence="8">
    <location>
        <position position="411"/>
    </location>
    <ligand>
        <name>heme</name>
        <dbReference type="ChEBI" id="CHEBI:30413"/>
    </ligand>
    <ligandPart>
        <name>Fe</name>
        <dbReference type="ChEBI" id="CHEBI:18248"/>
    </ligandPart>
</feature>
<dbReference type="Gene3D" id="1.10.630.10">
    <property type="entry name" value="Cytochrome P450"/>
    <property type="match status" value="1"/>
</dbReference>
<evidence type="ECO:0000256" key="2">
    <source>
        <dbReference type="ARBA" id="ARBA00010617"/>
    </source>
</evidence>
<evidence type="ECO:0000313" key="12">
    <source>
        <dbReference type="Proteomes" id="UP000326757"/>
    </source>
</evidence>
<dbReference type="PROSITE" id="PS00086">
    <property type="entry name" value="CYTOCHROME_P450"/>
    <property type="match status" value="1"/>
</dbReference>
<accession>A0A5N6JQL1</accession>
<name>A0A5N6JQL1_MONLA</name>
<dbReference type="Proteomes" id="UP000326757">
    <property type="component" value="Unassembled WGS sequence"/>
</dbReference>
<keyword evidence="10" id="KW-0472">Membrane</keyword>
<keyword evidence="8 9" id="KW-0349">Heme</keyword>
<dbReference type="CDD" id="cd11041">
    <property type="entry name" value="CYP503A1-like"/>
    <property type="match status" value="1"/>
</dbReference>
<keyword evidence="10" id="KW-0812">Transmembrane</keyword>
<evidence type="ECO:0000256" key="1">
    <source>
        <dbReference type="ARBA" id="ARBA00001971"/>
    </source>
</evidence>
<dbReference type="PRINTS" id="PR00463">
    <property type="entry name" value="EP450I"/>
</dbReference>
<evidence type="ECO:0000256" key="6">
    <source>
        <dbReference type="ARBA" id="ARBA00023026"/>
    </source>
</evidence>
<evidence type="ECO:0000256" key="5">
    <source>
        <dbReference type="ARBA" id="ARBA00023004"/>
    </source>
</evidence>
<evidence type="ECO:0000256" key="9">
    <source>
        <dbReference type="RuleBase" id="RU000461"/>
    </source>
</evidence>
<evidence type="ECO:0000256" key="4">
    <source>
        <dbReference type="ARBA" id="ARBA00023002"/>
    </source>
</evidence>
<keyword evidence="10" id="KW-1133">Transmembrane helix</keyword>
<organism evidence="11 12">
    <name type="scientific">Monilinia laxa</name>
    <name type="common">Brown rot fungus</name>
    <name type="synonym">Sclerotinia laxa</name>
    <dbReference type="NCBI Taxonomy" id="61186"/>
    <lineage>
        <taxon>Eukaryota</taxon>
        <taxon>Fungi</taxon>
        <taxon>Dikarya</taxon>
        <taxon>Ascomycota</taxon>
        <taxon>Pezizomycotina</taxon>
        <taxon>Leotiomycetes</taxon>
        <taxon>Helotiales</taxon>
        <taxon>Sclerotiniaceae</taxon>
        <taxon>Monilinia</taxon>
    </lineage>
</organism>
<dbReference type="GO" id="GO:0020037">
    <property type="term" value="F:heme binding"/>
    <property type="evidence" value="ECO:0007669"/>
    <property type="project" value="InterPro"/>
</dbReference>
<keyword evidence="3 8" id="KW-0479">Metal-binding</keyword>
<gene>
    <name evidence="11" type="ORF">EYC80_008544</name>
</gene>
<keyword evidence="12" id="KW-1185">Reference proteome</keyword>
<dbReference type="AlphaFoldDB" id="A0A5N6JQL1"/>
<reference evidence="11 12" key="1">
    <citation type="submission" date="2019-06" db="EMBL/GenBank/DDBJ databases">
        <title>Genome Sequence of the Brown Rot Fungal Pathogen Monilinia laxa.</title>
        <authorList>
            <person name="De Miccolis Angelini R.M."/>
            <person name="Landi L."/>
            <person name="Abate D."/>
            <person name="Pollastro S."/>
            <person name="Romanazzi G."/>
            <person name="Faretra F."/>
        </authorList>
    </citation>
    <scope>NUCLEOTIDE SEQUENCE [LARGE SCALE GENOMIC DNA]</scope>
    <source>
        <strain evidence="11 12">Mlax316</strain>
    </source>
</reference>
<evidence type="ECO:0000256" key="10">
    <source>
        <dbReference type="SAM" id="Phobius"/>
    </source>
</evidence>
<comment type="cofactor">
    <cofactor evidence="1 8">
        <name>heme</name>
        <dbReference type="ChEBI" id="CHEBI:30413"/>
    </cofactor>
</comment>